<dbReference type="InterPro" id="IPR016670">
    <property type="entry name" value="DNA_damage_induc_transcript_3"/>
</dbReference>
<sequence>MAAEGLWGPGGPPGWELDGWYQDLQEVLAAEPPGAAPAWGAEQVSAGPAAPPGRQRGTRGPLHPSPAPVPLCPQEEPGAGGCGLDLALAEELLQLLGPEGAAPEEPPAAAPGGSGPARPGPAEEAEEEEQEKARGARRKRRGGAGAPRQRDGERRVRELTAHNERLRAEIQRLSAEVQRTRAALIDRIVNLCRART</sequence>
<feature type="compositionally biased region" description="Basic and acidic residues" evidence="12">
    <location>
        <begin position="148"/>
        <end position="163"/>
    </location>
</feature>
<evidence type="ECO:0000256" key="12">
    <source>
        <dbReference type="SAM" id="MobiDB-lite"/>
    </source>
</evidence>
<comment type="similarity">
    <text evidence="2">Belongs to the bZIP family.</text>
</comment>
<dbReference type="Proteomes" id="UP000694408">
    <property type="component" value="Unplaced"/>
</dbReference>
<dbReference type="GO" id="GO:0005737">
    <property type="term" value="C:cytoplasm"/>
    <property type="evidence" value="ECO:0007669"/>
    <property type="project" value="UniProtKB-SubCell"/>
</dbReference>
<evidence type="ECO:0000313" key="14">
    <source>
        <dbReference type="Proteomes" id="UP000694408"/>
    </source>
</evidence>
<keyword evidence="4" id="KW-0678">Repressor</keyword>
<accession>A0A8C5ILU7</accession>
<comment type="subcellular location">
    <subcellularLocation>
        <location evidence="1">Cytoplasm</location>
    </subcellularLocation>
</comment>
<dbReference type="Gene3D" id="1.20.5.170">
    <property type="match status" value="1"/>
</dbReference>
<dbReference type="AlphaFoldDB" id="A0A8C5ILU7"/>
<protein>
    <submittedName>
        <fullName evidence="13">DNA damage inducible transcript 3</fullName>
    </submittedName>
</protein>
<keyword evidence="10" id="KW-0804">Transcription</keyword>
<keyword evidence="11" id="KW-0834">Unfolded protein response</keyword>
<feature type="region of interest" description="Disordered" evidence="12">
    <location>
        <begin position="94"/>
        <end position="163"/>
    </location>
</feature>
<keyword evidence="8" id="KW-0238">DNA-binding</keyword>
<dbReference type="GO" id="GO:1990622">
    <property type="term" value="C:CHOP-ATF3 complex"/>
    <property type="evidence" value="ECO:0007669"/>
    <property type="project" value="TreeGrafter"/>
</dbReference>
<evidence type="ECO:0000256" key="2">
    <source>
        <dbReference type="ARBA" id="ARBA00007163"/>
    </source>
</evidence>
<evidence type="ECO:0000256" key="3">
    <source>
        <dbReference type="ARBA" id="ARBA00022490"/>
    </source>
</evidence>
<evidence type="ECO:0000256" key="5">
    <source>
        <dbReference type="ARBA" id="ARBA00022553"/>
    </source>
</evidence>
<proteinExistence type="inferred from homology"/>
<dbReference type="PANTHER" id="PTHR16833:SF0">
    <property type="entry name" value="DNA DAMAGE-INDUCIBLE TRANSCRIPT 3 PROTEIN"/>
    <property type="match status" value="1"/>
</dbReference>
<evidence type="ECO:0000256" key="10">
    <source>
        <dbReference type="ARBA" id="ARBA00023163"/>
    </source>
</evidence>
<name>A0A8C5ILU7_JUNHY</name>
<keyword evidence="6" id="KW-0832">Ubl conjugation</keyword>
<evidence type="ECO:0000313" key="13">
    <source>
        <dbReference type="Ensembl" id="ENSJHYP00000004965.1"/>
    </source>
</evidence>
<dbReference type="Ensembl" id="ENSJHYT00000006095.1">
    <property type="protein sequence ID" value="ENSJHYP00000004965.1"/>
    <property type="gene ID" value="ENSJHYG00000004070.1"/>
</dbReference>
<keyword evidence="9" id="KW-0010">Activator</keyword>
<dbReference type="GO" id="GO:0046982">
    <property type="term" value="F:protein heterodimerization activity"/>
    <property type="evidence" value="ECO:0007669"/>
    <property type="project" value="TreeGrafter"/>
</dbReference>
<keyword evidence="3" id="KW-0963">Cytoplasm</keyword>
<evidence type="ECO:0000256" key="8">
    <source>
        <dbReference type="ARBA" id="ARBA00023125"/>
    </source>
</evidence>
<dbReference type="GO" id="GO:0070059">
    <property type="term" value="P:intrinsic apoptotic signaling pathway in response to endoplasmic reticulum stress"/>
    <property type="evidence" value="ECO:0007669"/>
    <property type="project" value="TreeGrafter"/>
</dbReference>
<reference evidence="13" key="1">
    <citation type="submission" date="2025-08" db="UniProtKB">
        <authorList>
            <consortium name="Ensembl"/>
        </authorList>
    </citation>
    <scope>IDENTIFICATION</scope>
</reference>
<organism evidence="13 14">
    <name type="scientific">Junco hyemalis</name>
    <name type="common">Dark-eyed junco</name>
    <dbReference type="NCBI Taxonomy" id="40217"/>
    <lineage>
        <taxon>Eukaryota</taxon>
        <taxon>Metazoa</taxon>
        <taxon>Chordata</taxon>
        <taxon>Craniata</taxon>
        <taxon>Vertebrata</taxon>
        <taxon>Euteleostomi</taxon>
        <taxon>Archelosauria</taxon>
        <taxon>Archosauria</taxon>
        <taxon>Dinosauria</taxon>
        <taxon>Saurischia</taxon>
        <taxon>Theropoda</taxon>
        <taxon>Coelurosauria</taxon>
        <taxon>Aves</taxon>
        <taxon>Neognathae</taxon>
        <taxon>Neoaves</taxon>
        <taxon>Telluraves</taxon>
        <taxon>Australaves</taxon>
        <taxon>Passeriformes</taxon>
        <taxon>Passerellidae</taxon>
        <taxon>Junco</taxon>
    </lineage>
</organism>
<evidence type="ECO:0000256" key="9">
    <source>
        <dbReference type="ARBA" id="ARBA00023159"/>
    </source>
</evidence>
<evidence type="ECO:0000256" key="11">
    <source>
        <dbReference type="ARBA" id="ARBA00023230"/>
    </source>
</evidence>
<evidence type="ECO:0000256" key="1">
    <source>
        <dbReference type="ARBA" id="ARBA00004496"/>
    </source>
</evidence>
<keyword evidence="7" id="KW-0805">Transcription regulation</keyword>
<feature type="compositionally biased region" description="Low complexity" evidence="12">
    <location>
        <begin position="32"/>
        <end position="42"/>
    </location>
</feature>
<reference evidence="13" key="2">
    <citation type="submission" date="2025-09" db="UniProtKB">
        <authorList>
            <consortium name="Ensembl"/>
        </authorList>
    </citation>
    <scope>IDENTIFICATION</scope>
</reference>
<evidence type="ECO:0000256" key="4">
    <source>
        <dbReference type="ARBA" id="ARBA00022491"/>
    </source>
</evidence>
<dbReference type="PANTHER" id="PTHR16833">
    <property type="entry name" value="DNA DAMAGE-INDUCIBLE TRANSCRIPT 3 DDIT3"/>
    <property type="match status" value="1"/>
</dbReference>
<dbReference type="GO" id="GO:0000122">
    <property type="term" value="P:negative regulation of transcription by RNA polymerase II"/>
    <property type="evidence" value="ECO:0007669"/>
    <property type="project" value="TreeGrafter"/>
</dbReference>
<dbReference type="GO" id="GO:1990617">
    <property type="term" value="C:CHOP-ATF4 complex"/>
    <property type="evidence" value="ECO:0007669"/>
    <property type="project" value="TreeGrafter"/>
</dbReference>
<evidence type="ECO:0000256" key="6">
    <source>
        <dbReference type="ARBA" id="ARBA00022843"/>
    </source>
</evidence>
<dbReference type="OMA" id="WELDGWY"/>
<dbReference type="GO" id="GO:0006986">
    <property type="term" value="P:response to unfolded protein"/>
    <property type="evidence" value="ECO:0007669"/>
    <property type="project" value="UniProtKB-KW"/>
</dbReference>
<evidence type="ECO:0000256" key="7">
    <source>
        <dbReference type="ARBA" id="ARBA00023015"/>
    </source>
</evidence>
<feature type="compositionally biased region" description="Low complexity" evidence="12">
    <location>
        <begin position="94"/>
        <end position="103"/>
    </location>
</feature>
<keyword evidence="5" id="KW-0597">Phosphoprotein</keyword>
<dbReference type="GO" id="GO:0006983">
    <property type="term" value="P:ER overload response"/>
    <property type="evidence" value="ECO:0007669"/>
    <property type="project" value="TreeGrafter"/>
</dbReference>
<keyword evidence="14" id="KW-1185">Reference proteome</keyword>
<dbReference type="GO" id="GO:0000978">
    <property type="term" value="F:RNA polymerase II cis-regulatory region sequence-specific DNA binding"/>
    <property type="evidence" value="ECO:0007669"/>
    <property type="project" value="TreeGrafter"/>
</dbReference>
<dbReference type="GO" id="GO:0036488">
    <property type="term" value="C:CHOP-C/EBP complex"/>
    <property type="evidence" value="ECO:0007669"/>
    <property type="project" value="TreeGrafter"/>
</dbReference>
<dbReference type="GO" id="GO:0001228">
    <property type="term" value="F:DNA-binding transcription activator activity, RNA polymerase II-specific"/>
    <property type="evidence" value="ECO:0007669"/>
    <property type="project" value="TreeGrafter"/>
</dbReference>
<feature type="region of interest" description="Disordered" evidence="12">
    <location>
        <begin position="32"/>
        <end position="76"/>
    </location>
</feature>